<dbReference type="GO" id="GO:0030288">
    <property type="term" value="C:outer membrane-bounded periplasmic space"/>
    <property type="evidence" value="ECO:0007669"/>
    <property type="project" value="TreeGrafter"/>
</dbReference>
<dbReference type="RefSeq" id="WP_269332826.1">
    <property type="nucleotide sequence ID" value="NZ_JAMZFT010000002.1"/>
</dbReference>
<dbReference type="CDD" id="cd08497">
    <property type="entry name" value="MbnE-like"/>
    <property type="match status" value="1"/>
</dbReference>
<evidence type="ECO:0000256" key="4">
    <source>
        <dbReference type="SAM" id="SignalP"/>
    </source>
</evidence>
<evidence type="ECO:0000313" key="7">
    <source>
        <dbReference type="Proteomes" id="UP001055804"/>
    </source>
</evidence>
<dbReference type="Proteomes" id="UP001055804">
    <property type="component" value="Unassembled WGS sequence"/>
</dbReference>
<evidence type="ECO:0000313" key="6">
    <source>
        <dbReference type="EMBL" id="MCP1336884.1"/>
    </source>
</evidence>
<name>A0A9J6PA26_9PROT</name>
<dbReference type="PANTHER" id="PTHR30290:SF64">
    <property type="entry name" value="ABC TRANSPORTER PERIPLASMIC BINDING PROTEIN"/>
    <property type="match status" value="1"/>
</dbReference>
<gene>
    <name evidence="6" type="ORF">NJQ99_10725</name>
</gene>
<comment type="similarity">
    <text evidence="2">Belongs to the bacterial solute-binding protein 5 family.</text>
</comment>
<dbReference type="PIRSF" id="PIRSF002741">
    <property type="entry name" value="MppA"/>
    <property type="match status" value="1"/>
</dbReference>
<dbReference type="PANTHER" id="PTHR30290">
    <property type="entry name" value="PERIPLASMIC BINDING COMPONENT OF ABC TRANSPORTER"/>
    <property type="match status" value="1"/>
</dbReference>
<evidence type="ECO:0000256" key="3">
    <source>
        <dbReference type="ARBA" id="ARBA00022729"/>
    </source>
</evidence>
<keyword evidence="3 4" id="KW-0732">Signal</keyword>
<feature type="signal peptide" evidence="4">
    <location>
        <begin position="1"/>
        <end position="34"/>
    </location>
</feature>
<dbReference type="InterPro" id="IPR030678">
    <property type="entry name" value="Peptide/Ni-bd"/>
</dbReference>
<dbReference type="EMBL" id="JAMZFT010000002">
    <property type="protein sequence ID" value="MCP1336884.1"/>
    <property type="molecule type" value="Genomic_DNA"/>
</dbReference>
<comment type="caution">
    <text evidence="6">The sequence shown here is derived from an EMBL/GenBank/DDBJ whole genome shotgun (WGS) entry which is preliminary data.</text>
</comment>
<dbReference type="GO" id="GO:1904680">
    <property type="term" value="F:peptide transmembrane transporter activity"/>
    <property type="evidence" value="ECO:0007669"/>
    <property type="project" value="TreeGrafter"/>
</dbReference>
<proteinExistence type="inferred from homology"/>
<evidence type="ECO:0000259" key="5">
    <source>
        <dbReference type="Pfam" id="PF00496"/>
    </source>
</evidence>
<dbReference type="AlphaFoldDB" id="A0A9J6PA26"/>
<evidence type="ECO:0000256" key="1">
    <source>
        <dbReference type="ARBA" id="ARBA00004418"/>
    </source>
</evidence>
<reference evidence="6" key="1">
    <citation type="submission" date="2022-06" db="EMBL/GenBank/DDBJ databases">
        <title>Isolation and Genomics of Futiania mangrovii gen. nov., sp. nov., a Rare and Metabolically-versatile member in the Class Alphaproteobacteria.</title>
        <authorList>
            <person name="Liu L."/>
            <person name="Huang W.-C."/>
            <person name="Pan J."/>
            <person name="Li J."/>
            <person name="Huang Y."/>
            <person name="Du H."/>
            <person name="Liu Y."/>
            <person name="Li M."/>
        </authorList>
    </citation>
    <scope>NUCLEOTIDE SEQUENCE</scope>
    <source>
        <strain evidence="6">FT118</strain>
    </source>
</reference>
<comment type="subcellular location">
    <subcellularLocation>
        <location evidence="1">Periplasm</location>
    </subcellularLocation>
</comment>
<dbReference type="Gene3D" id="3.10.105.10">
    <property type="entry name" value="Dipeptide-binding Protein, Domain 3"/>
    <property type="match status" value="1"/>
</dbReference>
<organism evidence="6 7">
    <name type="scientific">Futiania mangrovi</name>
    <dbReference type="NCBI Taxonomy" id="2959716"/>
    <lineage>
        <taxon>Bacteria</taxon>
        <taxon>Pseudomonadati</taxon>
        <taxon>Pseudomonadota</taxon>
        <taxon>Alphaproteobacteria</taxon>
        <taxon>Futianiales</taxon>
        <taxon>Futianiaceae</taxon>
        <taxon>Futiania</taxon>
    </lineage>
</organism>
<dbReference type="GO" id="GO:0043190">
    <property type="term" value="C:ATP-binding cassette (ABC) transporter complex"/>
    <property type="evidence" value="ECO:0007669"/>
    <property type="project" value="InterPro"/>
</dbReference>
<feature type="chain" id="PRO_5039889556" evidence="4">
    <location>
        <begin position="35"/>
        <end position="622"/>
    </location>
</feature>
<feature type="domain" description="Solute-binding protein family 5" evidence="5">
    <location>
        <begin position="117"/>
        <end position="516"/>
    </location>
</feature>
<dbReference type="GO" id="GO:0015833">
    <property type="term" value="P:peptide transport"/>
    <property type="evidence" value="ECO:0007669"/>
    <property type="project" value="TreeGrafter"/>
</dbReference>
<sequence>MVRHHGGGGCSAWGNACGLALAVVLALAPLPALSADTITAHGLSLTGETKYQEGFAHFDYVNPQAPKGGATTLFAIGGFDSLNPFIAKGNAASGLGLIYDTLMANALDEPNAEYGLVAKTVTHPADFSWVEFELRPEARFHDGKPVTAEDVVFSFETLRDEGQPFYRLYYANVTTAEALGPHRVRFTFDTAGNRELPVIMGQLPVLPKHWWETRAFGETTLEPPLGSGPYRVASVDTNRSITYERVPDYWAKDLNVNVGANNFGRIRYEYFRDMDVAFEAFKGGSYDFRSENSARRWATGYEFDAVRKGEVTVETVPDRNPQGMQGFVMNLRRAPFDDPRVRQAFNLAFDFDFANETLFYGQYARTRSYFEGSELAATGLPEGRELALLEPFRGEVPEEVFTTEYNPPETGGRRGLRENLRKATELLNAAGWAFRDGALRNGEGKLLNVEVLLVSPDFERIVAPYVQNLERLGIEATIRIVDTAQYIQRLNVFDYDMIVMSWGQSLSPGNEQRNYWGCAARDRDGSRNYAGICNPAIDALIDKVIFAETRQDLVAATRALDRVLQWGRYVVPHWHFRTVIDGVSQPAFRLAFWNRLAHPEALPPYTPGFPTVWWSRDADGRQ</sequence>
<dbReference type="SUPFAM" id="SSF53850">
    <property type="entry name" value="Periplasmic binding protein-like II"/>
    <property type="match status" value="1"/>
</dbReference>
<evidence type="ECO:0000256" key="2">
    <source>
        <dbReference type="ARBA" id="ARBA00005695"/>
    </source>
</evidence>
<dbReference type="GO" id="GO:0042884">
    <property type="term" value="P:microcin transport"/>
    <property type="evidence" value="ECO:0007669"/>
    <property type="project" value="TreeGrafter"/>
</dbReference>
<keyword evidence="7" id="KW-1185">Reference proteome</keyword>
<dbReference type="Gene3D" id="3.40.190.10">
    <property type="entry name" value="Periplasmic binding protein-like II"/>
    <property type="match status" value="1"/>
</dbReference>
<dbReference type="InterPro" id="IPR039424">
    <property type="entry name" value="SBP_5"/>
</dbReference>
<accession>A0A9J6PA26</accession>
<protein>
    <submittedName>
        <fullName evidence="6">Extracellular solute-binding protein</fullName>
    </submittedName>
</protein>
<dbReference type="InterPro" id="IPR000914">
    <property type="entry name" value="SBP_5_dom"/>
</dbReference>
<dbReference type="Pfam" id="PF00496">
    <property type="entry name" value="SBP_bac_5"/>
    <property type="match status" value="1"/>
</dbReference>